<evidence type="ECO:0000313" key="5">
    <source>
        <dbReference type="EMBL" id="CAB4545081.1"/>
    </source>
</evidence>
<reference evidence="5" key="1">
    <citation type="submission" date="2020-05" db="EMBL/GenBank/DDBJ databases">
        <authorList>
            <person name="Chiriac C."/>
            <person name="Salcher M."/>
            <person name="Ghai R."/>
            <person name="Kavagutti S V."/>
        </authorList>
    </citation>
    <scope>NUCLEOTIDE SEQUENCE</scope>
</reference>
<feature type="domain" description="N-acetyltransferase" evidence="4">
    <location>
        <begin position="16"/>
        <end position="186"/>
    </location>
</feature>
<keyword evidence="1" id="KW-0808">Transferase</keyword>
<evidence type="ECO:0000256" key="3">
    <source>
        <dbReference type="ARBA" id="ARBA00038502"/>
    </source>
</evidence>
<dbReference type="InterPro" id="IPR051531">
    <property type="entry name" value="N-acetyltransferase"/>
</dbReference>
<evidence type="ECO:0000259" key="4">
    <source>
        <dbReference type="PROSITE" id="PS51186"/>
    </source>
</evidence>
<dbReference type="GO" id="GO:0005737">
    <property type="term" value="C:cytoplasm"/>
    <property type="evidence" value="ECO:0007669"/>
    <property type="project" value="TreeGrafter"/>
</dbReference>
<dbReference type="SUPFAM" id="SSF55729">
    <property type="entry name" value="Acyl-CoA N-acyltransferases (Nat)"/>
    <property type="match status" value="1"/>
</dbReference>
<name>A0A6J6C113_9ZZZZ</name>
<evidence type="ECO:0000256" key="1">
    <source>
        <dbReference type="ARBA" id="ARBA00022679"/>
    </source>
</evidence>
<comment type="similarity">
    <text evidence="3">Belongs to the acetyltransferase family. RimJ subfamily.</text>
</comment>
<dbReference type="AlphaFoldDB" id="A0A6J6C113"/>
<dbReference type="EMBL" id="CAEZSJ010000140">
    <property type="protein sequence ID" value="CAB4545081.1"/>
    <property type="molecule type" value="Genomic_DNA"/>
</dbReference>
<organism evidence="5">
    <name type="scientific">freshwater metagenome</name>
    <dbReference type="NCBI Taxonomy" id="449393"/>
    <lineage>
        <taxon>unclassified sequences</taxon>
        <taxon>metagenomes</taxon>
        <taxon>ecological metagenomes</taxon>
    </lineage>
</organism>
<dbReference type="PROSITE" id="PS51186">
    <property type="entry name" value="GNAT"/>
    <property type="match status" value="1"/>
</dbReference>
<protein>
    <submittedName>
        <fullName evidence="5">Unannotated protein</fullName>
    </submittedName>
</protein>
<dbReference type="InterPro" id="IPR016181">
    <property type="entry name" value="Acyl_CoA_acyltransferase"/>
</dbReference>
<dbReference type="Pfam" id="PF13302">
    <property type="entry name" value="Acetyltransf_3"/>
    <property type="match status" value="1"/>
</dbReference>
<dbReference type="GO" id="GO:0008999">
    <property type="term" value="F:protein-N-terminal-alanine acetyltransferase activity"/>
    <property type="evidence" value="ECO:0007669"/>
    <property type="project" value="TreeGrafter"/>
</dbReference>
<dbReference type="Gene3D" id="3.40.630.30">
    <property type="match status" value="1"/>
</dbReference>
<evidence type="ECO:0000256" key="2">
    <source>
        <dbReference type="ARBA" id="ARBA00023315"/>
    </source>
</evidence>
<sequence>MRASIDWPIKLRDGELHLRPLRLRDKRNWDISRQRNREWLSPWEATRPEIESHLPLPSYFGMVLQYRKDGESLRSISLGIWLKEGGVETFIGQITMGGIVFGAMRGAHIGYWIDQKFANQGYTSRAVALLTNFGLNQMSLHRIEINLRPENEASKRVAEKCGYIFEGTRPRYLHIDGAWRDHLTYVIENPKIK</sequence>
<accession>A0A6J6C113</accession>
<dbReference type="PANTHER" id="PTHR43792:SF8">
    <property type="entry name" value="[RIBOSOMAL PROTEIN US5]-ALANINE N-ACETYLTRANSFERASE"/>
    <property type="match status" value="1"/>
</dbReference>
<dbReference type="InterPro" id="IPR000182">
    <property type="entry name" value="GNAT_dom"/>
</dbReference>
<keyword evidence="2" id="KW-0012">Acyltransferase</keyword>
<proteinExistence type="inferred from homology"/>
<gene>
    <name evidence="5" type="ORF">UFOPK1425_00782</name>
</gene>
<dbReference type="PANTHER" id="PTHR43792">
    <property type="entry name" value="GNAT FAMILY, PUTATIVE (AFU_ORTHOLOGUE AFUA_3G00765)-RELATED-RELATED"/>
    <property type="match status" value="1"/>
</dbReference>